<proteinExistence type="predicted"/>
<accession>A0ABR9E6V0</accession>
<dbReference type="RefSeq" id="WP_192506225.1">
    <property type="nucleotide sequence ID" value="NZ_AQGV01000010.1"/>
</dbReference>
<feature type="signal peptide" evidence="1">
    <location>
        <begin position="1"/>
        <end position="19"/>
    </location>
</feature>
<gene>
    <name evidence="2" type="ORF">PAUR_a3784</name>
</gene>
<dbReference type="EMBL" id="AQGV01000010">
    <property type="protein sequence ID" value="MBE0366720.1"/>
    <property type="molecule type" value="Genomic_DNA"/>
</dbReference>
<keyword evidence="1" id="KW-0732">Signal</keyword>
<name>A0ABR9E6V0_9GAMM</name>
<keyword evidence="3" id="KW-1185">Reference proteome</keyword>
<dbReference type="Proteomes" id="UP000615755">
    <property type="component" value="Unassembled WGS sequence"/>
</dbReference>
<sequence length="305" mass="33181">MKMLLLATLSLTGATLAQAAPVEVFNADTQCASRMTGTGERFVPPCQFSSQSMTADRNTAYSSDGLVRNGSFKTILNYNFVCESLRPLSVRYTLSAGSDASETNRIAGSRINEINTLSMVHGNHDADLVFNGLDGVVGFQAIKPGCQLNVNQLLTYPEPSYFGQLASHLVTHNGVIKSLVSIAQPSTSSVQLVSSIDNTLDLLSNLTFDIEDPIFLDQITTAQADLERSKAVFTNNCRAGSSSSHCTIELSRLRQVLQNNLTWNEAGIRSLHTYLSEQTRWLSGQSIGRDALVLSNAVNRLRSRL</sequence>
<reference evidence="2 3" key="1">
    <citation type="submission" date="2015-03" db="EMBL/GenBank/DDBJ databases">
        <title>Genome sequence of Pseudoalteromonas aurantia.</title>
        <authorList>
            <person name="Xie B.-B."/>
            <person name="Rong J.-C."/>
            <person name="Qin Q.-L."/>
            <person name="Zhang Y.-Z."/>
        </authorList>
    </citation>
    <scope>NUCLEOTIDE SEQUENCE [LARGE SCALE GENOMIC DNA]</scope>
    <source>
        <strain evidence="2 3">208</strain>
    </source>
</reference>
<organism evidence="2 3">
    <name type="scientific">Pseudoalteromonas aurantia 208</name>
    <dbReference type="NCBI Taxonomy" id="1314867"/>
    <lineage>
        <taxon>Bacteria</taxon>
        <taxon>Pseudomonadati</taxon>
        <taxon>Pseudomonadota</taxon>
        <taxon>Gammaproteobacteria</taxon>
        <taxon>Alteromonadales</taxon>
        <taxon>Pseudoalteromonadaceae</taxon>
        <taxon>Pseudoalteromonas</taxon>
    </lineage>
</organism>
<evidence type="ECO:0000313" key="3">
    <source>
        <dbReference type="Proteomes" id="UP000615755"/>
    </source>
</evidence>
<evidence type="ECO:0000256" key="1">
    <source>
        <dbReference type="SAM" id="SignalP"/>
    </source>
</evidence>
<evidence type="ECO:0000313" key="2">
    <source>
        <dbReference type="EMBL" id="MBE0366720.1"/>
    </source>
</evidence>
<protein>
    <submittedName>
        <fullName evidence="2">Uncharacterized protein</fullName>
    </submittedName>
</protein>
<comment type="caution">
    <text evidence="2">The sequence shown here is derived from an EMBL/GenBank/DDBJ whole genome shotgun (WGS) entry which is preliminary data.</text>
</comment>
<feature type="chain" id="PRO_5045441819" evidence="1">
    <location>
        <begin position="20"/>
        <end position="305"/>
    </location>
</feature>